<evidence type="ECO:0000256" key="3">
    <source>
        <dbReference type="ARBA" id="ARBA00022840"/>
    </source>
</evidence>
<organism evidence="6 7">
    <name type="scientific">Reticulomyxa filosa</name>
    <dbReference type="NCBI Taxonomy" id="46433"/>
    <lineage>
        <taxon>Eukaryota</taxon>
        <taxon>Sar</taxon>
        <taxon>Rhizaria</taxon>
        <taxon>Retaria</taxon>
        <taxon>Foraminifera</taxon>
        <taxon>Monothalamids</taxon>
        <taxon>Reticulomyxidae</taxon>
        <taxon>Reticulomyxa</taxon>
    </lineage>
</organism>
<dbReference type="InterPro" id="IPR020575">
    <property type="entry name" value="Hsp90_N"/>
</dbReference>
<dbReference type="Proteomes" id="UP000023152">
    <property type="component" value="Unassembled WGS sequence"/>
</dbReference>
<comment type="caution">
    <text evidence="6">The sequence shown here is derived from an EMBL/GenBank/DDBJ whole genome shotgun (WGS) entry which is preliminary data.</text>
</comment>
<keyword evidence="6" id="KW-0346">Stress response</keyword>
<evidence type="ECO:0000256" key="2">
    <source>
        <dbReference type="ARBA" id="ARBA00022741"/>
    </source>
</evidence>
<comment type="similarity">
    <text evidence="1">Belongs to the heat shock protein 90 family.</text>
</comment>
<dbReference type="GO" id="GO:0140662">
    <property type="term" value="F:ATP-dependent protein folding chaperone"/>
    <property type="evidence" value="ECO:0007669"/>
    <property type="project" value="InterPro"/>
</dbReference>
<proteinExistence type="inferred from homology"/>
<dbReference type="Gene3D" id="3.30.230.80">
    <property type="match status" value="1"/>
</dbReference>
<dbReference type="GO" id="GO:0016887">
    <property type="term" value="F:ATP hydrolysis activity"/>
    <property type="evidence" value="ECO:0007669"/>
    <property type="project" value="InterPro"/>
</dbReference>
<dbReference type="Gene3D" id="3.40.50.11260">
    <property type="match status" value="1"/>
</dbReference>
<keyword evidence="4" id="KW-0143">Chaperone</keyword>
<dbReference type="GO" id="GO:0051082">
    <property type="term" value="F:unfolded protein binding"/>
    <property type="evidence" value="ECO:0007669"/>
    <property type="project" value="InterPro"/>
</dbReference>
<dbReference type="PIRSF" id="PIRSF002583">
    <property type="entry name" value="Hsp90"/>
    <property type="match status" value="1"/>
</dbReference>
<dbReference type="InterPro" id="IPR037196">
    <property type="entry name" value="HSP90_C"/>
</dbReference>
<name>X6M197_RETFI</name>
<dbReference type="PANTHER" id="PTHR11528">
    <property type="entry name" value="HEAT SHOCK PROTEIN 90 FAMILY MEMBER"/>
    <property type="match status" value="1"/>
</dbReference>
<dbReference type="SUPFAM" id="SSF55874">
    <property type="entry name" value="ATPase domain of HSP90 chaperone/DNA topoisomerase II/histidine kinase"/>
    <property type="match status" value="1"/>
</dbReference>
<evidence type="ECO:0000313" key="7">
    <source>
        <dbReference type="Proteomes" id="UP000023152"/>
    </source>
</evidence>
<feature type="binding site" evidence="5">
    <location>
        <position position="228"/>
    </location>
    <ligand>
        <name>ATP</name>
        <dbReference type="ChEBI" id="CHEBI:30616"/>
    </ligand>
</feature>
<dbReference type="PRINTS" id="PR00775">
    <property type="entry name" value="HEATSHOCK90"/>
</dbReference>
<dbReference type="Gene3D" id="1.20.120.790">
    <property type="entry name" value="Heat shock protein 90, C-terminal domain"/>
    <property type="match status" value="1"/>
</dbReference>
<gene>
    <name evidence="6" type="ORF">RFI_29492</name>
</gene>
<dbReference type="GO" id="GO:0005524">
    <property type="term" value="F:ATP binding"/>
    <property type="evidence" value="ECO:0007669"/>
    <property type="project" value="UniProtKB-KW"/>
</dbReference>
<dbReference type="Pfam" id="PF00183">
    <property type="entry name" value="HSP90"/>
    <property type="match status" value="1"/>
</dbReference>
<dbReference type="SUPFAM" id="SSF110942">
    <property type="entry name" value="HSP90 C-terminal domain"/>
    <property type="match status" value="1"/>
</dbReference>
<dbReference type="SUPFAM" id="SSF54211">
    <property type="entry name" value="Ribosomal protein S5 domain 2-like"/>
    <property type="match status" value="1"/>
</dbReference>
<evidence type="ECO:0000256" key="5">
    <source>
        <dbReference type="PIRSR" id="PIRSR002583-1"/>
    </source>
</evidence>
<dbReference type="EMBL" id="ASPP01025583">
    <property type="protein sequence ID" value="ETO07898.1"/>
    <property type="molecule type" value="Genomic_DNA"/>
</dbReference>
<reference evidence="6 7" key="1">
    <citation type="journal article" date="2013" name="Curr. Biol.">
        <title>The Genome of the Foraminiferan Reticulomyxa filosa.</title>
        <authorList>
            <person name="Glockner G."/>
            <person name="Hulsmann N."/>
            <person name="Schleicher M."/>
            <person name="Noegel A.A."/>
            <person name="Eichinger L."/>
            <person name="Gallinger C."/>
            <person name="Pawlowski J."/>
            <person name="Sierra R."/>
            <person name="Euteneuer U."/>
            <person name="Pillet L."/>
            <person name="Moustafa A."/>
            <person name="Platzer M."/>
            <person name="Groth M."/>
            <person name="Szafranski K."/>
            <person name="Schliwa M."/>
        </authorList>
    </citation>
    <scope>NUCLEOTIDE SEQUENCE [LARGE SCALE GENOMIC DNA]</scope>
</reference>
<keyword evidence="2 5" id="KW-0547">Nucleotide-binding</keyword>
<dbReference type="InterPro" id="IPR036890">
    <property type="entry name" value="HATPase_C_sf"/>
</dbReference>
<feature type="binding site" evidence="5">
    <location>
        <position position="9"/>
    </location>
    <ligand>
        <name>ATP</name>
        <dbReference type="ChEBI" id="CHEBI:30616"/>
    </ligand>
</feature>
<feature type="binding site" evidence="5">
    <location>
        <position position="1"/>
    </location>
    <ligand>
        <name>ATP</name>
        <dbReference type="ChEBI" id="CHEBI:30616"/>
    </ligand>
</feature>
<keyword evidence="7" id="KW-1185">Reference proteome</keyword>
<dbReference type="AlphaFoldDB" id="X6M197"/>
<dbReference type="InterPro" id="IPR001404">
    <property type="entry name" value="Hsp90_fam"/>
</dbReference>
<dbReference type="Gene3D" id="3.30.565.10">
    <property type="entry name" value="Histidine kinase-like ATPase, C-terminal domain"/>
    <property type="match status" value="1"/>
</dbReference>
<evidence type="ECO:0000313" key="6">
    <source>
        <dbReference type="EMBL" id="ETO07898.1"/>
    </source>
</evidence>
<keyword evidence="3 5" id="KW-0067">ATP-binding</keyword>
<evidence type="ECO:0000256" key="1">
    <source>
        <dbReference type="ARBA" id="ARBA00008239"/>
    </source>
</evidence>
<dbReference type="InterPro" id="IPR020568">
    <property type="entry name" value="Ribosomal_Su5_D2-typ_SF"/>
</dbReference>
<protein>
    <submittedName>
        <fullName evidence="6">Heat shock protein</fullName>
    </submittedName>
</protein>
<accession>X6M197</accession>
<evidence type="ECO:0000256" key="4">
    <source>
        <dbReference type="ARBA" id="ARBA00023186"/>
    </source>
</evidence>
<feature type="binding site" evidence="5">
    <location>
        <begin position="36"/>
        <end position="41"/>
    </location>
    <ligand>
        <name>ATP</name>
        <dbReference type="ChEBI" id="CHEBI:30616"/>
    </ligand>
</feature>
<sequence>MIKEDLVNNLGKIAQNGTKQLTEIISAGADISMTGQFSVSFYSACLVSERVVVIIKQSEHNEDEQHVWKITASGTFRVCDDSDNPYQIKRETEIYLKNDCANFCKEKTVTEIVNKHSQFVVFRINLLTSKEEEEKRFCVCFLFVLDIRTYGWGGSVAAFFFFKTKKKICDLLFVPKKAPFEPTSKEKNIKLFVQRVFIMNDCKNLCNEYLSLIRCVADIDNLTLNIGRESLQQNKIVKIQKNVVNKCSKLFGEIAENKADFKVFYDQFHNKLKLEINEESKNRKHVSEMNENQKHIYYITGESRANVKVSPFLEALNKIDFEVLFLVNPINEYAVQQFREYYVKKLVYVTKGLGLPLTEEEIKVSFLKKYTSLKKIKTLRIIYEKVAYGSLMKKIKEIMGDNVEKVIVSCQIVDSSCSLATVEYGWPEDIERIVNDLLTSGLSLADLLKFACRVHKLIKLCISAFLMMKIISRMKKQQKIFKKNKHLTSPTLQQKMPTWKRGNIYAIEKIYYSLL</sequence>